<proteinExistence type="predicted"/>
<dbReference type="Gene3D" id="3.30.420.40">
    <property type="match status" value="2"/>
</dbReference>
<dbReference type="GO" id="GO:0002949">
    <property type="term" value="P:tRNA threonylcarbamoyladenosine modification"/>
    <property type="evidence" value="ECO:0007669"/>
    <property type="project" value="InterPro"/>
</dbReference>
<accession>A0A6N8KV08</accession>
<sequence>MSAIYILSIETATPLCSVSLAKNGETIHSLLGPEPNMHASSLTCFIEQLLSEAQVSMQQLHAVAVSKGPGSYTGLRIGVSVAKGLCYALDIPLIAINTLDAMFMGFRQQYSQTEGKQLFLPMIDARRQEVYTKLLQANGELLEETKALIVDRQSFDTYLAEGYTLILFGSGADKFEALFQGEERIQVVPAFDSVAGFQDAEAYAKYQQGQFEDVAYFEPYYLKEFMLSTPKKLPFL</sequence>
<dbReference type="GO" id="GO:0005829">
    <property type="term" value="C:cytosol"/>
    <property type="evidence" value="ECO:0007669"/>
    <property type="project" value="TreeGrafter"/>
</dbReference>
<dbReference type="Pfam" id="PF00814">
    <property type="entry name" value="TsaD"/>
    <property type="match status" value="1"/>
</dbReference>
<organism evidence="2 3">
    <name type="scientific">Sphingobacterium humi</name>
    <dbReference type="NCBI Taxonomy" id="1796905"/>
    <lineage>
        <taxon>Bacteria</taxon>
        <taxon>Pseudomonadati</taxon>
        <taxon>Bacteroidota</taxon>
        <taxon>Sphingobacteriia</taxon>
        <taxon>Sphingobacteriales</taxon>
        <taxon>Sphingobacteriaceae</taxon>
        <taxon>Sphingobacterium</taxon>
    </lineage>
</organism>
<reference evidence="2 3" key="1">
    <citation type="submission" date="2019-12" db="EMBL/GenBank/DDBJ databases">
        <authorList>
            <person name="Dong K."/>
        </authorList>
    </citation>
    <scope>NUCLEOTIDE SEQUENCE [LARGE SCALE GENOMIC DNA]</scope>
    <source>
        <strain evidence="2 3">JCM 31225</strain>
    </source>
</reference>
<gene>
    <name evidence="2" type="primary">tsaB</name>
    <name evidence="2" type="ORF">GQF63_04625</name>
</gene>
<dbReference type="GO" id="GO:0016740">
    <property type="term" value="F:transferase activity"/>
    <property type="evidence" value="ECO:0007669"/>
    <property type="project" value="UniProtKB-KW"/>
</dbReference>
<protein>
    <submittedName>
        <fullName evidence="2">tRNA (Adenosine(37)-N6)-threonylcarbamoyltransferase complex dimerization subunit type 1 TsaB</fullName>
    </submittedName>
</protein>
<comment type="caution">
    <text evidence="2">The sequence shown here is derived from an EMBL/GenBank/DDBJ whole genome shotgun (WGS) entry which is preliminary data.</text>
</comment>
<name>A0A6N8KV08_9SPHI</name>
<dbReference type="OrthoDB" id="9784166at2"/>
<dbReference type="NCBIfam" id="TIGR03725">
    <property type="entry name" value="T6A_YeaZ"/>
    <property type="match status" value="1"/>
</dbReference>
<keyword evidence="3" id="KW-1185">Reference proteome</keyword>
<dbReference type="PANTHER" id="PTHR11735">
    <property type="entry name" value="TRNA N6-ADENOSINE THREONYLCARBAMOYLTRANSFERASE"/>
    <property type="match status" value="1"/>
</dbReference>
<dbReference type="PANTHER" id="PTHR11735:SF11">
    <property type="entry name" value="TRNA THREONYLCARBAMOYLADENOSINE BIOSYNTHESIS PROTEIN TSAB"/>
    <property type="match status" value="1"/>
</dbReference>
<dbReference type="Proteomes" id="UP000435036">
    <property type="component" value="Unassembled WGS sequence"/>
</dbReference>
<evidence type="ECO:0000259" key="1">
    <source>
        <dbReference type="Pfam" id="PF00814"/>
    </source>
</evidence>
<evidence type="ECO:0000313" key="2">
    <source>
        <dbReference type="EMBL" id="MVZ61300.1"/>
    </source>
</evidence>
<dbReference type="EMBL" id="WSQA01000003">
    <property type="protein sequence ID" value="MVZ61300.1"/>
    <property type="molecule type" value="Genomic_DNA"/>
</dbReference>
<keyword evidence="2" id="KW-0808">Transferase</keyword>
<dbReference type="AlphaFoldDB" id="A0A6N8KV08"/>
<feature type="domain" description="Gcp-like" evidence="1">
    <location>
        <begin position="38"/>
        <end position="143"/>
    </location>
</feature>
<dbReference type="CDD" id="cd24032">
    <property type="entry name" value="ASKHA_NBD_TsaB"/>
    <property type="match status" value="1"/>
</dbReference>
<dbReference type="RefSeq" id="WP_160367946.1">
    <property type="nucleotide sequence ID" value="NZ_WSQA01000003.1"/>
</dbReference>
<dbReference type="InterPro" id="IPR000905">
    <property type="entry name" value="Gcp-like_dom"/>
</dbReference>
<dbReference type="InterPro" id="IPR022496">
    <property type="entry name" value="T6A_TsaB"/>
</dbReference>
<evidence type="ECO:0000313" key="3">
    <source>
        <dbReference type="Proteomes" id="UP000435036"/>
    </source>
</evidence>
<dbReference type="SUPFAM" id="SSF53067">
    <property type="entry name" value="Actin-like ATPase domain"/>
    <property type="match status" value="2"/>
</dbReference>
<dbReference type="InterPro" id="IPR043129">
    <property type="entry name" value="ATPase_NBD"/>
</dbReference>